<accession>A0A220IT50</accession>
<dbReference type="EMBL" id="KY503034">
    <property type="protein sequence ID" value="ASI38049.1"/>
    <property type="molecule type" value="Genomic_DNA"/>
</dbReference>
<reference evidence="1" key="1">
    <citation type="submission" date="2017-01" db="EMBL/GenBank/DDBJ databases">
        <title>IS1411 activates the second repA gene of the plasmid pG20 in Pseudomonas fluorescens PC20.</title>
        <authorList>
            <person name="Naanuri E."/>
            <person name="Heinaru E."/>
            <person name="Joesaar M."/>
            <person name="Heinaru A."/>
        </authorList>
    </citation>
    <scope>NUCLEOTIDE SEQUENCE</scope>
    <source>
        <strain evidence="1">PC24</strain>
    </source>
</reference>
<proteinExistence type="predicted"/>
<dbReference type="AlphaFoldDB" id="A0A220IT50"/>
<evidence type="ECO:0000313" key="1">
    <source>
        <dbReference type="EMBL" id="ASI38049.1"/>
    </source>
</evidence>
<organism evidence="1">
    <name type="scientific">Pseudomonas fluorescens</name>
    <dbReference type="NCBI Taxonomy" id="294"/>
    <lineage>
        <taxon>Bacteria</taxon>
        <taxon>Pseudomonadati</taxon>
        <taxon>Pseudomonadota</taxon>
        <taxon>Gammaproteobacteria</taxon>
        <taxon>Pseudomonadales</taxon>
        <taxon>Pseudomonadaceae</taxon>
        <taxon>Pseudomonas</taxon>
    </lineage>
</organism>
<protein>
    <submittedName>
        <fullName evidence="1">Uncharacterized protein</fullName>
    </submittedName>
</protein>
<name>A0A220IT50_PSEFL</name>
<sequence>MTLFIESLVAPNGDALINIPADIQTLLGIGFSDEAAQVVLTRAFTTAKLATVVAGRRAAYAREADPMYLEWQYDGTAEKEKDWRAKVAEIKARFPLPEDKWLFAFKGVEKI</sequence>